<dbReference type="AlphaFoldDB" id="A0A2N0ZMY2"/>
<comment type="caution">
    <text evidence="1">The sequence shown here is derived from an EMBL/GenBank/DDBJ whole genome shotgun (WGS) entry which is preliminary data.</text>
</comment>
<accession>A0A2N0ZMY2</accession>
<name>A0A2N0ZMY2_9BACI</name>
<dbReference type="RefSeq" id="WP_101226189.1">
    <property type="nucleotide sequence ID" value="NZ_JARSFA010000064.1"/>
</dbReference>
<dbReference type="Proteomes" id="UP000233343">
    <property type="component" value="Unassembled WGS sequence"/>
</dbReference>
<proteinExistence type="predicted"/>
<keyword evidence="2" id="KW-1185">Reference proteome</keyword>
<gene>
    <name evidence="1" type="ORF">CWS20_00870</name>
</gene>
<evidence type="ECO:0000313" key="2">
    <source>
        <dbReference type="Proteomes" id="UP000233343"/>
    </source>
</evidence>
<organism evidence="1 2">
    <name type="scientific">Cytobacillus horneckiae</name>
    <dbReference type="NCBI Taxonomy" id="549687"/>
    <lineage>
        <taxon>Bacteria</taxon>
        <taxon>Bacillati</taxon>
        <taxon>Bacillota</taxon>
        <taxon>Bacilli</taxon>
        <taxon>Bacillales</taxon>
        <taxon>Bacillaceae</taxon>
        <taxon>Cytobacillus</taxon>
    </lineage>
</organism>
<evidence type="ECO:0000313" key="1">
    <source>
        <dbReference type="EMBL" id="PKG30879.1"/>
    </source>
</evidence>
<sequence length="236" mass="27666">MNYQLLKQPRSFLTKEEVAEHKSLVTFTIYNDILDFTTGKGGEKKNTTQTVILEPTHSPLTDWSLPKNEEAFNRDIIKKIEDIELAHQVASLYRMEQPFQHMMDEIRIELLRTSVQTLNRERFLYFIANVLIPLIPSLKEKRKPIPFVLPIRSQKGNTEKKADKYRYYFKAIKKIQLFYSKEQVIYLEGNDNPLGLLILFSNEQKPFGSIPLIPEQHARSIDEYRKYLGTAPYPLS</sequence>
<dbReference type="EMBL" id="PISD01000003">
    <property type="protein sequence ID" value="PKG30879.1"/>
    <property type="molecule type" value="Genomic_DNA"/>
</dbReference>
<protein>
    <submittedName>
        <fullName evidence="1">Uncharacterized protein</fullName>
    </submittedName>
</protein>
<reference evidence="1 2" key="1">
    <citation type="journal article" date="2010" name="Int. J. Syst. Evol. Microbiol.">
        <title>Bacillus horneckiae sp. nov., isolated from a spacecraft-assembly clean room.</title>
        <authorList>
            <person name="Vaishampayan P."/>
            <person name="Probst A."/>
            <person name="Krishnamurthi S."/>
            <person name="Ghosh S."/>
            <person name="Osman S."/>
            <person name="McDowall A."/>
            <person name="Ruckmani A."/>
            <person name="Mayilraj S."/>
            <person name="Venkateswaran K."/>
        </authorList>
    </citation>
    <scope>NUCLEOTIDE SEQUENCE [LARGE SCALE GENOMIC DNA]</scope>
    <source>
        <strain evidence="2">1PO1SC</strain>
    </source>
</reference>